<evidence type="ECO:0000256" key="6">
    <source>
        <dbReference type="SAM" id="Phobius"/>
    </source>
</evidence>
<keyword evidence="8" id="KW-1185">Reference proteome</keyword>
<keyword evidence="4 6" id="KW-0472">Membrane</keyword>
<gene>
    <name evidence="7" type="ORF">UCRPA7_1739</name>
</gene>
<feature type="compositionally biased region" description="Basic and acidic residues" evidence="5">
    <location>
        <begin position="423"/>
        <end position="439"/>
    </location>
</feature>
<evidence type="ECO:0000256" key="5">
    <source>
        <dbReference type="SAM" id="MobiDB-lite"/>
    </source>
</evidence>
<name>R8BTZ5_PHAM7</name>
<dbReference type="GO" id="GO:0032469">
    <property type="term" value="P:endoplasmic reticulum calcium ion homeostasis"/>
    <property type="evidence" value="ECO:0007669"/>
    <property type="project" value="InterPro"/>
</dbReference>
<keyword evidence="3 6" id="KW-1133">Transmembrane helix</keyword>
<evidence type="ECO:0000256" key="2">
    <source>
        <dbReference type="ARBA" id="ARBA00022692"/>
    </source>
</evidence>
<dbReference type="OrthoDB" id="10039147at2759"/>
<evidence type="ECO:0000256" key="1">
    <source>
        <dbReference type="ARBA" id="ARBA00004167"/>
    </source>
</evidence>
<dbReference type="Proteomes" id="UP000014074">
    <property type="component" value="Unassembled WGS sequence"/>
</dbReference>
<reference evidence="8" key="1">
    <citation type="journal article" date="2013" name="Genome Announc.">
        <title>Draft genome sequence of the ascomycete Phaeoacremonium aleophilum strain UCR-PA7, a causal agent of the esca disease complex in grapevines.</title>
        <authorList>
            <person name="Blanco-Ulate B."/>
            <person name="Rolshausen P."/>
            <person name="Cantu D."/>
        </authorList>
    </citation>
    <scope>NUCLEOTIDE SEQUENCE [LARGE SCALE GENOMIC DNA]</scope>
    <source>
        <strain evidence="8">UCR-PA7</strain>
    </source>
</reference>
<evidence type="ECO:0000313" key="7">
    <source>
        <dbReference type="EMBL" id="EOO02774.1"/>
    </source>
</evidence>
<keyword evidence="2 6" id="KW-0812">Transmembrane</keyword>
<dbReference type="EMBL" id="KB932902">
    <property type="protein sequence ID" value="EOO02774.1"/>
    <property type="molecule type" value="Genomic_DNA"/>
</dbReference>
<organism evidence="7 8">
    <name type="scientific">Phaeoacremonium minimum (strain UCR-PA7)</name>
    <name type="common">Esca disease fungus</name>
    <name type="synonym">Togninia minima</name>
    <dbReference type="NCBI Taxonomy" id="1286976"/>
    <lineage>
        <taxon>Eukaryota</taxon>
        <taxon>Fungi</taxon>
        <taxon>Dikarya</taxon>
        <taxon>Ascomycota</taxon>
        <taxon>Pezizomycotina</taxon>
        <taxon>Sordariomycetes</taxon>
        <taxon>Sordariomycetidae</taxon>
        <taxon>Togniniales</taxon>
        <taxon>Togniniaceae</taxon>
        <taxon>Phaeoacremonium</taxon>
    </lineage>
</organism>
<dbReference type="KEGG" id="tmn:UCRPA7_1739"/>
<evidence type="ECO:0000256" key="3">
    <source>
        <dbReference type="ARBA" id="ARBA00022989"/>
    </source>
</evidence>
<evidence type="ECO:0000313" key="8">
    <source>
        <dbReference type="Proteomes" id="UP000014074"/>
    </source>
</evidence>
<dbReference type="GO" id="GO:0016020">
    <property type="term" value="C:membrane"/>
    <property type="evidence" value="ECO:0007669"/>
    <property type="project" value="UniProtKB-SubCell"/>
</dbReference>
<dbReference type="PANTHER" id="PTHR12883:SF0">
    <property type="entry name" value="PAT COMPLEX SUBUNIT CCDC47"/>
    <property type="match status" value="1"/>
</dbReference>
<dbReference type="eggNOG" id="KOG2357">
    <property type="taxonomic scope" value="Eukaryota"/>
</dbReference>
<dbReference type="RefSeq" id="XP_007912509.1">
    <property type="nucleotide sequence ID" value="XM_007914318.1"/>
</dbReference>
<proteinExistence type="predicted"/>
<accession>R8BTZ5</accession>
<comment type="subcellular location">
    <subcellularLocation>
        <location evidence="1">Membrane</location>
        <topology evidence="1">Single-pass membrane protein</topology>
    </subcellularLocation>
</comment>
<dbReference type="PANTHER" id="PTHR12883">
    <property type="entry name" value="ADIPOCYTE-SPECIFIC PROTEIN 4-RELATED"/>
    <property type="match status" value="1"/>
</dbReference>
<evidence type="ECO:0000256" key="4">
    <source>
        <dbReference type="ARBA" id="ARBA00023136"/>
    </source>
</evidence>
<feature type="region of interest" description="Disordered" evidence="5">
    <location>
        <begin position="391"/>
        <end position="448"/>
    </location>
</feature>
<dbReference type="GO" id="GO:0005783">
    <property type="term" value="C:endoplasmic reticulum"/>
    <property type="evidence" value="ECO:0007669"/>
    <property type="project" value="InterPro"/>
</dbReference>
<dbReference type="Pfam" id="PF07946">
    <property type="entry name" value="CCDC47"/>
    <property type="match status" value="1"/>
</dbReference>
<dbReference type="AlphaFoldDB" id="R8BTZ5"/>
<feature type="compositionally biased region" description="Basic and acidic residues" evidence="5">
    <location>
        <begin position="391"/>
        <end position="407"/>
    </location>
</feature>
<dbReference type="InterPro" id="IPR012879">
    <property type="entry name" value="CCDC47"/>
</dbReference>
<protein>
    <submittedName>
        <fullName evidence="7">Putative duf1682 domain protein</fullName>
    </submittedName>
</protein>
<dbReference type="GO" id="GO:0005509">
    <property type="term" value="F:calcium ion binding"/>
    <property type="evidence" value="ECO:0007669"/>
    <property type="project" value="InterPro"/>
</dbReference>
<feature type="transmembrane region" description="Helical" evidence="6">
    <location>
        <begin position="79"/>
        <end position="98"/>
    </location>
</feature>
<dbReference type="GeneID" id="19321918"/>
<dbReference type="HOGENOM" id="CLU_042570_0_0_1"/>
<sequence length="448" mass="49915">MANVLNNLFGGSKSSATAVPSADSDFADFAGAPSPEPISPSVQGGGGLGFNAPAATGRPYTKWYRLDERYTLNDFKLEGFILTAIVVILTLHLVGARLNRSKARKWVKANAGVLASEFALVGFSGIPSISSDKESDALLKDLAESNEANAERALKEKSLFEFATYATGRQNIAFLDAKLTLIRRFNPIVTLVEAGLGLFFDSFPAPEDKLEAVIYPFDGKEALTVPGLPGAAELRSKDSKSAYDGFVWAIVNKEQMKQIRDDRFDLSITFTKDNAKLPNWLTVMTESAEITEALLTSELAEAAKAAGDLLDYLIVTDQPVDKPKTLDETAPRKRIFLKYRLPSDNNYEKLLPIFKYFIRLSDALVKEAHFRPEVMRKVKTVRDATVKEIQKADKEEKTEERALEKEKARKLKRDQELSALDAKGQKKYLEKEREKEMRKSMKKQTTRA</sequence>